<gene>
    <name evidence="1" type="ORF">J5N97_020357</name>
</gene>
<sequence>MTSHLEPSKWLNIKERRRLTNRLAYVKFPVQLTFGKKLNKSRGWELRNLSLYDHDVVIKGIGGLLRKGSAVRTMACCKTSRGGEEEEHLPPSVVATISRRYSPQGEHAPHHALYLIQPLDAALPLLTLPFYAHATCKRNSLPSRLELLAFSTTSFPCPYLSIGRTDVVGEFHGPEPELPHTSHYLRTSNNKTAWQHVVKLDTTMVDELEEVRA</sequence>
<organism evidence="1 2">
    <name type="scientific">Dioscorea zingiberensis</name>
    <dbReference type="NCBI Taxonomy" id="325984"/>
    <lineage>
        <taxon>Eukaryota</taxon>
        <taxon>Viridiplantae</taxon>
        <taxon>Streptophyta</taxon>
        <taxon>Embryophyta</taxon>
        <taxon>Tracheophyta</taxon>
        <taxon>Spermatophyta</taxon>
        <taxon>Magnoliopsida</taxon>
        <taxon>Liliopsida</taxon>
        <taxon>Dioscoreales</taxon>
        <taxon>Dioscoreaceae</taxon>
        <taxon>Dioscorea</taxon>
    </lineage>
</organism>
<reference evidence="1" key="2">
    <citation type="journal article" date="2022" name="Hortic Res">
        <title>The genome of Dioscorea zingiberensis sheds light on the biosynthesis, origin and evolution of the medicinally important diosgenin saponins.</title>
        <authorList>
            <person name="Li Y."/>
            <person name="Tan C."/>
            <person name="Li Z."/>
            <person name="Guo J."/>
            <person name="Li S."/>
            <person name="Chen X."/>
            <person name="Wang C."/>
            <person name="Dai X."/>
            <person name="Yang H."/>
            <person name="Song W."/>
            <person name="Hou L."/>
            <person name="Xu J."/>
            <person name="Tong Z."/>
            <person name="Xu A."/>
            <person name="Yuan X."/>
            <person name="Wang W."/>
            <person name="Yang Q."/>
            <person name="Chen L."/>
            <person name="Sun Z."/>
            <person name="Wang K."/>
            <person name="Pan B."/>
            <person name="Chen J."/>
            <person name="Bao Y."/>
            <person name="Liu F."/>
            <person name="Qi X."/>
            <person name="Gang D.R."/>
            <person name="Wen J."/>
            <person name="Li J."/>
        </authorList>
    </citation>
    <scope>NUCLEOTIDE SEQUENCE</scope>
    <source>
        <strain evidence="1">Dzin_1.0</strain>
    </source>
</reference>
<proteinExistence type="predicted"/>
<keyword evidence="2" id="KW-1185">Reference proteome</keyword>
<evidence type="ECO:0000313" key="1">
    <source>
        <dbReference type="EMBL" id="KAJ0972398.1"/>
    </source>
</evidence>
<protein>
    <submittedName>
        <fullName evidence="1">Uncharacterized protein</fullName>
    </submittedName>
</protein>
<dbReference type="Proteomes" id="UP001085076">
    <property type="component" value="Miscellaneous, Linkage group lg05"/>
</dbReference>
<dbReference type="AlphaFoldDB" id="A0A9D5CGX4"/>
<dbReference type="EMBL" id="JAGGNH010000005">
    <property type="protein sequence ID" value="KAJ0972398.1"/>
    <property type="molecule type" value="Genomic_DNA"/>
</dbReference>
<comment type="caution">
    <text evidence="1">The sequence shown here is derived from an EMBL/GenBank/DDBJ whole genome shotgun (WGS) entry which is preliminary data.</text>
</comment>
<accession>A0A9D5CGX4</accession>
<reference evidence="1" key="1">
    <citation type="submission" date="2021-03" db="EMBL/GenBank/DDBJ databases">
        <authorList>
            <person name="Li Z."/>
            <person name="Yang C."/>
        </authorList>
    </citation>
    <scope>NUCLEOTIDE SEQUENCE</scope>
    <source>
        <strain evidence="1">Dzin_1.0</strain>
        <tissue evidence="1">Leaf</tissue>
    </source>
</reference>
<name>A0A9D5CGX4_9LILI</name>
<evidence type="ECO:0000313" key="2">
    <source>
        <dbReference type="Proteomes" id="UP001085076"/>
    </source>
</evidence>